<evidence type="ECO:0000313" key="3">
    <source>
        <dbReference type="EMBL" id="SUK54351.1"/>
    </source>
</evidence>
<dbReference type="AlphaFoldDB" id="A0A380DUN3"/>
<keyword evidence="2" id="KW-0732">Signal</keyword>
<feature type="compositionally biased region" description="Basic and acidic residues" evidence="1">
    <location>
        <begin position="24"/>
        <end position="55"/>
    </location>
</feature>
<dbReference type="RefSeq" id="WP_031927815.1">
    <property type="nucleotide sequence ID" value="NZ_CATOXH010000023.1"/>
</dbReference>
<dbReference type="Proteomes" id="UP000255091">
    <property type="component" value="Unassembled WGS sequence"/>
</dbReference>
<reference evidence="3 4" key="1">
    <citation type="submission" date="2018-06" db="EMBL/GenBank/DDBJ databases">
        <authorList>
            <consortium name="Pathogen Informatics"/>
            <person name="Doyle S."/>
        </authorList>
    </citation>
    <scope>NUCLEOTIDE SEQUENCE [LARGE SCALE GENOMIC DNA]</scope>
    <source>
        <strain evidence="3 4">NCTC6133</strain>
    </source>
</reference>
<evidence type="ECO:0000256" key="2">
    <source>
        <dbReference type="SAM" id="SignalP"/>
    </source>
</evidence>
<feature type="signal peptide" evidence="2">
    <location>
        <begin position="1"/>
        <end position="21"/>
    </location>
</feature>
<proteinExistence type="predicted"/>
<dbReference type="EMBL" id="UHAP01000001">
    <property type="protein sequence ID" value="SUK54351.1"/>
    <property type="molecule type" value="Genomic_DNA"/>
</dbReference>
<feature type="region of interest" description="Disordered" evidence="1">
    <location>
        <begin position="24"/>
        <end position="95"/>
    </location>
</feature>
<name>A0A380DUN3_STAAU</name>
<evidence type="ECO:0008006" key="5">
    <source>
        <dbReference type="Google" id="ProtNLM"/>
    </source>
</evidence>
<gene>
    <name evidence="3" type="ORF">NCTC6133_02445</name>
</gene>
<evidence type="ECO:0000256" key="1">
    <source>
        <dbReference type="SAM" id="MobiDB-lite"/>
    </source>
</evidence>
<evidence type="ECO:0000313" key="4">
    <source>
        <dbReference type="Proteomes" id="UP000255091"/>
    </source>
</evidence>
<dbReference type="PROSITE" id="PS51257">
    <property type="entry name" value="PROKAR_LIPOPROTEIN"/>
    <property type="match status" value="1"/>
</dbReference>
<feature type="compositionally biased region" description="Low complexity" evidence="1">
    <location>
        <begin position="57"/>
        <end position="90"/>
    </location>
</feature>
<feature type="chain" id="PRO_5039434387" description="Lipoprotein" evidence="2">
    <location>
        <begin position="22"/>
        <end position="164"/>
    </location>
</feature>
<protein>
    <recommendedName>
        <fullName evidence="5">Lipoprotein</fullName>
    </recommendedName>
</protein>
<organism evidence="3 4">
    <name type="scientific">Staphylococcus aureus</name>
    <dbReference type="NCBI Taxonomy" id="1280"/>
    <lineage>
        <taxon>Bacteria</taxon>
        <taxon>Bacillati</taxon>
        <taxon>Bacillota</taxon>
        <taxon>Bacilli</taxon>
        <taxon>Bacillales</taxon>
        <taxon>Staphylococcaceae</taxon>
        <taxon>Staphylococcus</taxon>
    </lineage>
</organism>
<accession>A0A380DUN3</accession>
<sequence length="164" mass="19069">MRRLFSLLLASTMILVACGNASNENKELEDEKKSEVKKEAKKNNNKPKNEKKNQDINKNNNEQVQNANNNQPVLNNNSNHNNEQQSNKNNYTVIENGNKVTEIYNGQSFTTTNNPIREGYVEGETDPIYKREYKHFYTPEEAQRAQENSDQILREMGLEPERYE</sequence>